<dbReference type="GO" id="GO:0016491">
    <property type="term" value="F:oxidoreductase activity"/>
    <property type="evidence" value="ECO:0007669"/>
    <property type="project" value="UniProtKB-KW"/>
</dbReference>
<evidence type="ECO:0000256" key="1">
    <source>
        <dbReference type="SAM" id="MobiDB-lite"/>
    </source>
</evidence>
<feature type="region of interest" description="Disordered" evidence="1">
    <location>
        <begin position="17"/>
        <end position="59"/>
    </location>
</feature>
<dbReference type="PANTHER" id="PTHR19328:SF75">
    <property type="entry name" value="ALDOSE SUGAR DEHYDROGENASE YLII"/>
    <property type="match status" value="1"/>
</dbReference>
<proteinExistence type="predicted"/>
<dbReference type="EMBL" id="JBHSKX010000001">
    <property type="protein sequence ID" value="MFC5365316.1"/>
    <property type="molecule type" value="Genomic_DNA"/>
</dbReference>
<evidence type="ECO:0000259" key="2">
    <source>
        <dbReference type="Pfam" id="PF07995"/>
    </source>
</evidence>
<dbReference type="Gene3D" id="2.120.10.30">
    <property type="entry name" value="TolB, C-terminal domain"/>
    <property type="match status" value="1"/>
</dbReference>
<dbReference type="EC" id="1.1.5.-" evidence="3"/>
<dbReference type="PANTHER" id="PTHR19328">
    <property type="entry name" value="HEDGEHOG-INTERACTING PROTEIN"/>
    <property type="match status" value="1"/>
</dbReference>
<protein>
    <submittedName>
        <fullName evidence="3">PQQ-dependent sugar dehydrogenase</fullName>
        <ecNumber evidence="3">1.1.5.-</ecNumber>
    </submittedName>
</protein>
<dbReference type="Pfam" id="PF07995">
    <property type="entry name" value="GSDH"/>
    <property type="match status" value="1"/>
</dbReference>
<sequence length="417" mass="44471">MRRRTYLALAGTAVTGSLAGCTDTAGPDTGTGGSGDTAGTGNGGDTTGGDDDGGQPDDTTAVAVERLTTLSSPWALTTIPDDDRLLVTERVGQLRLVDPASGDVQTVPGTPEVFARGQGGLLDVELHPRFPEEPWLYLTYSARREDGTSTTHVGRGRFDPTADAPRLRDFELLHAAQPFVNSTGHFGSRLAFDTDERLYVTVGDRQFKDFGPDHVAQDLTNDLGTVLRFEPDGSIPDDNPFVDDPEARDTIFSYGHRNAQGLTRHPETGDIWEAEFGEQDGDEINVLEAGGNYGWPVADEGCTYGSGDPIGVSHADREDVIAPVFGWPCGSGGFPPSGMTFYTGEAFPEWQGDLLLGGLASQYLARFTVAGRDVQEAEPLLEGRGWRIRDVLEAPGTGDLFVLVDGGNAPLVRLSPA</sequence>
<feature type="domain" description="Glucose/Sorbosone dehydrogenase" evidence="2">
    <location>
        <begin position="70"/>
        <end position="413"/>
    </location>
</feature>
<dbReference type="Proteomes" id="UP001596201">
    <property type="component" value="Unassembled WGS sequence"/>
</dbReference>
<gene>
    <name evidence="3" type="ORF">ACFPJ5_00075</name>
</gene>
<dbReference type="SUPFAM" id="SSF50952">
    <property type="entry name" value="Soluble quinoprotein glucose dehydrogenase"/>
    <property type="match status" value="1"/>
</dbReference>
<comment type="caution">
    <text evidence="3">The sequence shown here is derived from an EMBL/GenBank/DDBJ whole genome shotgun (WGS) entry which is preliminary data.</text>
</comment>
<reference evidence="3 4" key="1">
    <citation type="journal article" date="2019" name="Int. J. Syst. Evol. Microbiol.">
        <title>The Global Catalogue of Microorganisms (GCM) 10K type strain sequencing project: providing services to taxonomists for standard genome sequencing and annotation.</title>
        <authorList>
            <consortium name="The Broad Institute Genomics Platform"/>
            <consortium name="The Broad Institute Genome Sequencing Center for Infectious Disease"/>
            <person name="Wu L."/>
            <person name="Ma J."/>
        </authorList>
    </citation>
    <scope>NUCLEOTIDE SEQUENCE [LARGE SCALE GENOMIC DNA]</scope>
    <source>
        <strain evidence="3 4">CGMCC 1.12237</strain>
    </source>
</reference>
<dbReference type="AlphaFoldDB" id="A0ABD5R5M6"/>
<evidence type="ECO:0000313" key="4">
    <source>
        <dbReference type="Proteomes" id="UP001596201"/>
    </source>
</evidence>
<dbReference type="RefSeq" id="WP_227229438.1">
    <property type="nucleotide sequence ID" value="NZ_JAJCVJ010000001.1"/>
</dbReference>
<keyword evidence="3" id="KW-0560">Oxidoreductase</keyword>
<dbReference type="InterPro" id="IPR011041">
    <property type="entry name" value="Quinoprot_gluc/sorb_DH_b-prop"/>
</dbReference>
<dbReference type="InterPro" id="IPR012938">
    <property type="entry name" value="Glc/Sorbosone_DH"/>
</dbReference>
<keyword evidence="4" id="KW-1185">Reference proteome</keyword>
<name>A0ABD5R5M6_9EURY</name>
<evidence type="ECO:0000313" key="3">
    <source>
        <dbReference type="EMBL" id="MFC5365316.1"/>
    </source>
</evidence>
<dbReference type="PROSITE" id="PS51257">
    <property type="entry name" value="PROKAR_LIPOPROTEIN"/>
    <property type="match status" value="1"/>
</dbReference>
<feature type="compositionally biased region" description="Low complexity" evidence="1">
    <location>
        <begin position="19"/>
        <end position="28"/>
    </location>
</feature>
<feature type="compositionally biased region" description="Gly residues" evidence="1">
    <location>
        <begin position="29"/>
        <end position="47"/>
    </location>
</feature>
<dbReference type="InterPro" id="IPR011042">
    <property type="entry name" value="6-blade_b-propeller_TolB-like"/>
</dbReference>
<accession>A0ABD5R5M6</accession>
<organism evidence="3 4">
    <name type="scientific">Salinirubrum litoreum</name>
    <dbReference type="NCBI Taxonomy" id="1126234"/>
    <lineage>
        <taxon>Archaea</taxon>
        <taxon>Methanobacteriati</taxon>
        <taxon>Methanobacteriota</taxon>
        <taxon>Stenosarchaea group</taxon>
        <taxon>Halobacteria</taxon>
        <taxon>Halobacteriales</taxon>
        <taxon>Haloferacaceae</taxon>
        <taxon>Salinirubrum</taxon>
    </lineage>
</organism>